<keyword evidence="3" id="KW-0547">Nucleotide-binding</keyword>
<keyword evidence="4 6" id="KW-0067">ATP-binding</keyword>
<dbReference type="EMBL" id="JACHMY010000001">
    <property type="protein sequence ID" value="MBB5834965.1"/>
    <property type="molecule type" value="Genomic_DNA"/>
</dbReference>
<evidence type="ECO:0000313" key="6">
    <source>
        <dbReference type="EMBL" id="MBB5834965.1"/>
    </source>
</evidence>
<dbReference type="Proteomes" id="UP000549971">
    <property type="component" value="Unassembled WGS sequence"/>
</dbReference>
<feature type="domain" description="ABC transporter" evidence="5">
    <location>
        <begin position="20"/>
        <end position="270"/>
    </location>
</feature>
<dbReference type="CDD" id="cd03257">
    <property type="entry name" value="ABC_NikE_OppD_transporters"/>
    <property type="match status" value="1"/>
</dbReference>
<comment type="caution">
    <text evidence="6">The sequence shown here is derived from an EMBL/GenBank/DDBJ whole genome shotgun (WGS) entry which is preliminary data.</text>
</comment>
<evidence type="ECO:0000256" key="3">
    <source>
        <dbReference type="ARBA" id="ARBA00022741"/>
    </source>
</evidence>
<dbReference type="Pfam" id="PF08352">
    <property type="entry name" value="oligo_HPY"/>
    <property type="match status" value="1"/>
</dbReference>
<dbReference type="InterPro" id="IPR013563">
    <property type="entry name" value="Oligopep_ABC_C"/>
</dbReference>
<name>A0A7W9J413_9ACTN</name>
<gene>
    <name evidence="6" type="ORF">HDA39_001699</name>
</gene>
<dbReference type="InterPro" id="IPR003439">
    <property type="entry name" value="ABC_transporter-like_ATP-bd"/>
</dbReference>
<dbReference type="SUPFAM" id="SSF52540">
    <property type="entry name" value="P-loop containing nucleoside triphosphate hydrolases"/>
    <property type="match status" value="1"/>
</dbReference>
<keyword evidence="2" id="KW-0813">Transport</keyword>
<evidence type="ECO:0000313" key="7">
    <source>
        <dbReference type="Proteomes" id="UP000549971"/>
    </source>
</evidence>
<protein>
    <submittedName>
        <fullName evidence="6">Oligopeptide/dipeptide ABC transporter ATP-binding protein</fullName>
    </submittedName>
</protein>
<dbReference type="FunFam" id="3.40.50.300:FF:000016">
    <property type="entry name" value="Oligopeptide ABC transporter ATP-binding component"/>
    <property type="match status" value="1"/>
</dbReference>
<dbReference type="RefSeq" id="WP_337925676.1">
    <property type="nucleotide sequence ID" value="NZ_JACHMY010000001.1"/>
</dbReference>
<dbReference type="NCBIfam" id="TIGR01727">
    <property type="entry name" value="oligo_HPY"/>
    <property type="match status" value="1"/>
</dbReference>
<dbReference type="GO" id="GO:0005524">
    <property type="term" value="F:ATP binding"/>
    <property type="evidence" value="ECO:0007669"/>
    <property type="project" value="UniProtKB-KW"/>
</dbReference>
<dbReference type="Pfam" id="PF00005">
    <property type="entry name" value="ABC_tran"/>
    <property type="match status" value="1"/>
</dbReference>
<dbReference type="InterPro" id="IPR003593">
    <property type="entry name" value="AAA+_ATPase"/>
</dbReference>
<evidence type="ECO:0000256" key="4">
    <source>
        <dbReference type="ARBA" id="ARBA00022840"/>
    </source>
</evidence>
<dbReference type="InterPro" id="IPR050319">
    <property type="entry name" value="ABC_transp_ATP-bind"/>
</dbReference>
<dbReference type="GO" id="GO:0016887">
    <property type="term" value="F:ATP hydrolysis activity"/>
    <property type="evidence" value="ECO:0007669"/>
    <property type="project" value="InterPro"/>
</dbReference>
<keyword evidence="7" id="KW-1185">Reference proteome</keyword>
<evidence type="ECO:0000256" key="2">
    <source>
        <dbReference type="ARBA" id="ARBA00022448"/>
    </source>
</evidence>
<dbReference type="SMART" id="SM00382">
    <property type="entry name" value="AAA"/>
    <property type="match status" value="1"/>
</dbReference>
<dbReference type="PANTHER" id="PTHR43776:SF7">
    <property type="entry name" value="D,D-DIPEPTIDE TRANSPORT ATP-BINDING PROTEIN DDPF-RELATED"/>
    <property type="match status" value="1"/>
</dbReference>
<accession>A0A7W9J413</accession>
<dbReference type="PANTHER" id="PTHR43776">
    <property type="entry name" value="TRANSPORT ATP-BINDING PROTEIN"/>
    <property type="match status" value="1"/>
</dbReference>
<dbReference type="GO" id="GO:0055085">
    <property type="term" value="P:transmembrane transport"/>
    <property type="evidence" value="ECO:0007669"/>
    <property type="project" value="UniProtKB-ARBA"/>
</dbReference>
<sequence length="359" mass="39302">MTTAETEAVKADPADGEPLLSATNLTKHFPIRKGLLQRQTGAVQAVDGLTFSVMKGETLSLVGESGCGKTTTGRLLTRLLEPTDGKIVFEGHDISHVGDGKMRPLRRDIQMIFQDPYGSLNPRHTVGKIVGAPYRLQGVKPEGGVKKTVQELLELVGLSPEHYNRYPHEFSGGQRQRIGIARTLALRPKLIVADEPVSALDVSIQAQVVNLLEDLQNEFDLTYVMIAHDLSVVRHVSDRVAVMYLGKIVELADRVSLYESPMHPYTLALLSAVPIPDTKRKTKRERIRLEGDVPSPINPPPACRFHTRCWKAQDICKTVEPPLLQIAPGHQSACHFPENATEEQAATALKAVEGAASAV</sequence>
<dbReference type="Gene3D" id="3.40.50.300">
    <property type="entry name" value="P-loop containing nucleotide triphosphate hydrolases"/>
    <property type="match status" value="1"/>
</dbReference>
<dbReference type="PROSITE" id="PS50893">
    <property type="entry name" value="ABC_TRANSPORTER_2"/>
    <property type="match status" value="1"/>
</dbReference>
<dbReference type="GO" id="GO:0015833">
    <property type="term" value="P:peptide transport"/>
    <property type="evidence" value="ECO:0007669"/>
    <property type="project" value="InterPro"/>
</dbReference>
<reference evidence="6 7" key="1">
    <citation type="submission" date="2020-08" db="EMBL/GenBank/DDBJ databases">
        <title>Sequencing the genomes of 1000 actinobacteria strains.</title>
        <authorList>
            <person name="Klenk H.-P."/>
        </authorList>
    </citation>
    <scope>NUCLEOTIDE SEQUENCE [LARGE SCALE GENOMIC DNA]</scope>
    <source>
        <strain evidence="6 7">DSM 28967</strain>
    </source>
</reference>
<evidence type="ECO:0000259" key="5">
    <source>
        <dbReference type="PROSITE" id="PS50893"/>
    </source>
</evidence>
<comment type="similarity">
    <text evidence="1">Belongs to the ABC transporter superfamily.</text>
</comment>
<dbReference type="NCBIfam" id="NF008453">
    <property type="entry name" value="PRK11308.1"/>
    <property type="match status" value="1"/>
</dbReference>
<dbReference type="InterPro" id="IPR027417">
    <property type="entry name" value="P-loop_NTPase"/>
</dbReference>
<evidence type="ECO:0000256" key="1">
    <source>
        <dbReference type="ARBA" id="ARBA00005417"/>
    </source>
</evidence>
<dbReference type="PROSITE" id="PS00211">
    <property type="entry name" value="ABC_TRANSPORTER_1"/>
    <property type="match status" value="1"/>
</dbReference>
<organism evidence="6 7">
    <name type="scientific">Kribbella italica</name>
    <dbReference type="NCBI Taxonomy" id="1540520"/>
    <lineage>
        <taxon>Bacteria</taxon>
        <taxon>Bacillati</taxon>
        <taxon>Actinomycetota</taxon>
        <taxon>Actinomycetes</taxon>
        <taxon>Propionibacteriales</taxon>
        <taxon>Kribbellaceae</taxon>
        <taxon>Kribbella</taxon>
    </lineage>
</organism>
<proteinExistence type="inferred from homology"/>
<dbReference type="AlphaFoldDB" id="A0A7W9J413"/>
<dbReference type="InterPro" id="IPR017871">
    <property type="entry name" value="ABC_transporter-like_CS"/>
</dbReference>